<organism evidence="1 2">
    <name type="scientific">Persea americana</name>
    <name type="common">Avocado</name>
    <dbReference type="NCBI Taxonomy" id="3435"/>
    <lineage>
        <taxon>Eukaryota</taxon>
        <taxon>Viridiplantae</taxon>
        <taxon>Streptophyta</taxon>
        <taxon>Embryophyta</taxon>
        <taxon>Tracheophyta</taxon>
        <taxon>Spermatophyta</taxon>
        <taxon>Magnoliopsida</taxon>
        <taxon>Magnoliidae</taxon>
        <taxon>Laurales</taxon>
        <taxon>Lauraceae</taxon>
        <taxon>Persea</taxon>
    </lineage>
</organism>
<reference evidence="1 2" key="1">
    <citation type="journal article" date="2022" name="Hortic Res">
        <title>A haplotype resolved chromosomal level avocado genome allows analysis of novel avocado genes.</title>
        <authorList>
            <person name="Nath O."/>
            <person name="Fletcher S.J."/>
            <person name="Hayward A."/>
            <person name="Shaw L.M."/>
            <person name="Masouleh A.K."/>
            <person name="Furtado A."/>
            <person name="Henry R.J."/>
            <person name="Mitter N."/>
        </authorList>
    </citation>
    <scope>NUCLEOTIDE SEQUENCE [LARGE SCALE GENOMIC DNA]</scope>
    <source>
        <strain evidence="2">cv. Hass</strain>
    </source>
</reference>
<gene>
    <name evidence="1" type="ORF">MRB53_013175</name>
</gene>
<proteinExistence type="predicted"/>
<comment type="caution">
    <text evidence="1">The sequence shown here is derived from an EMBL/GenBank/DDBJ whole genome shotgun (WGS) entry which is preliminary data.</text>
</comment>
<sequence length="69" mass="7353">MDAGEIAGFLTSLRAYLDDPAKVKCLLLPTKLSGISGGKKEIYLLASEKQNHRNPPSSLALPEKKGSIA</sequence>
<name>A0ACC2K797_PERAE</name>
<protein>
    <submittedName>
        <fullName evidence="1">Uncharacterized protein</fullName>
    </submittedName>
</protein>
<keyword evidence="2" id="KW-1185">Reference proteome</keyword>
<accession>A0ACC2K797</accession>
<dbReference type="Proteomes" id="UP001234297">
    <property type="component" value="Chromosome 4"/>
</dbReference>
<evidence type="ECO:0000313" key="2">
    <source>
        <dbReference type="Proteomes" id="UP001234297"/>
    </source>
</evidence>
<evidence type="ECO:0000313" key="1">
    <source>
        <dbReference type="EMBL" id="KAJ8616989.1"/>
    </source>
</evidence>
<dbReference type="EMBL" id="CM056812">
    <property type="protein sequence ID" value="KAJ8616989.1"/>
    <property type="molecule type" value="Genomic_DNA"/>
</dbReference>